<dbReference type="Pfam" id="PF05157">
    <property type="entry name" value="MshEN"/>
    <property type="match status" value="2"/>
</dbReference>
<dbReference type="PANTHER" id="PTHR30258:SF1">
    <property type="entry name" value="PROTEIN TRANSPORT PROTEIN HOFB HOMOLOG"/>
    <property type="match status" value="1"/>
</dbReference>
<evidence type="ECO:0000259" key="4">
    <source>
        <dbReference type="SMART" id="SM00382"/>
    </source>
</evidence>
<dbReference type="AlphaFoldDB" id="A0A0G4B236"/>
<dbReference type="InterPro" id="IPR027417">
    <property type="entry name" value="P-loop_NTPase"/>
</dbReference>
<keyword evidence="2" id="KW-0547">Nucleotide-binding</keyword>
<dbReference type="STRING" id="1618337.UT28_C0001G0080"/>
<dbReference type="Gene3D" id="3.30.300.160">
    <property type="entry name" value="Type II secretion system, protein E, N-terminal domain"/>
    <property type="match status" value="1"/>
</dbReference>
<dbReference type="Gene3D" id="3.40.50.300">
    <property type="entry name" value="P-loop containing nucleotide triphosphate hydrolases"/>
    <property type="match status" value="1"/>
</dbReference>
<dbReference type="PATRIC" id="fig|1618337.4.peg.82"/>
<evidence type="ECO:0000256" key="1">
    <source>
        <dbReference type="ARBA" id="ARBA00006611"/>
    </source>
</evidence>
<dbReference type="PANTHER" id="PTHR30258">
    <property type="entry name" value="TYPE II SECRETION SYSTEM PROTEIN GSPE-RELATED"/>
    <property type="match status" value="1"/>
</dbReference>
<dbReference type="InterPro" id="IPR037257">
    <property type="entry name" value="T2SS_E_N_sf"/>
</dbReference>
<organism evidence="5 6">
    <name type="scientific">Berkelbacteria bacterium GW2011_GWE1_39_12</name>
    <dbReference type="NCBI Taxonomy" id="1618337"/>
    <lineage>
        <taxon>Bacteria</taxon>
        <taxon>Candidatus Berkelbacteria</taxon>
    </lineage>
</organism>
<dbReference type="SMART" id="SM00382">
    <property type="entry name" value="AAA"/>
    <property type="match status" value="1"/>
</dbReference>
<dbReference type="Gene3D" id="3.30.450.90">
    <property type="match status" value="1"/>
</dbReference>
<dbReference type="FunFam" id="3.40.50.300:FF:000398">
    <property type="entry name" value="Type IV pilus assembly ATPase PilB"/>
    <property type="match status" value="1"/>
</dbReference>
<evidence type="ECO:0000313" key="5">
    <source>
        <dbReference type="EMBL" id="AKM81899.1"/>
    </source>
</evidence>
<evidence type="ECO:0000256" key="2">
    <source>
        <dbReference type="ARBA" id="ARBA00022741"/>
    </source>
</evidence>
<proteinExistence type="inferred from homology"/>
<dbReference type="KEGG" id="bbgw:UT28_C0001G0080"/>
<keyword evidence="3" id="KW-0067">ATP-binding</keyword>
<reference evidence="5 6" key="1">
    <citation type="journal article" date="2015" name="Nature">
        <title>rRNA introns, odd ribosomes, and small enigmatic genomes across a large radiation of phyla.</title>
        <authorList>
            <person name="Brown C.T."/>
            <person name="Hug L.A."/>
            <person name="Thomas B.C."/>
            <person name="Sharon I."/>
            <person name="Castelle C.J."/>
            <person name="Singh A."/>
            <person name="Wilkins M.J."/>
            <person name="Williams K.H."/>
            <person name="Banfield J.F."/>
        </authorList>
    </citation>
    <scope>NUCLEOTIDE SEQUENCE [LARGE SCALE GENOMIC DNA]</scope>
</reference>
<dbReference type="SUPFAM" id="SSF52540">
    <property type="entry name" value="P-loop containing nucleoside triphosphate hydrolases"/>
    <property type="match status" value="1"/>
</dbReference>
<name>A0A0G4B236_9BACT</name>
<dbReference type="GO" id="GO:0016887">
    <property type="term" value="F:ATP hydrolysis activity"/>
    <property type="evidence" value="ECO:0007669"/>
    <property type="project" value="TreeGrafter"/>
</dbReference>
<evidence type="ECO:0000256" key="3">
    <source>
        <dbReference type="ARBA" id="ARBA00022840"/>
    </source>
</evidence>
<dbReference type="Pfam" id="PF00437">
    <property type="entry name" value="T2SSE"/>
    <property type="match status" value="1"/>
</dbReference>
<feature type="domain" description="AAA+ ATPase" evidence="4">
    <location>
        <begin position="512"/>
        <end position="633"/>
    </location>
</feature>
<comment type="similarity">
    <text evidence="1">Belongs to the GSP E family.</text>
</comment>
<dbReference type="GO" id="GO:0005524">
    <property type="term" value="F:ATP binding"/>
    <property type="evidence" value="ECO:0007669"/>
    <property type="project" value="UniProtKB-KW"/>
</dbReference>
<accession>A0A0G4B236</accession>
<dbReference type="SUPFAM" id="SSF160246">
    <property type="entry name" value="EspE N-terminal domain-like"/>
    <property type="match status" value="2"/>
</dbReference>
<gene>
    <name evidence="5" type="primary">pilB1</name>
    <name evidence="5" type="ORF">UT28_C0001G0080</name>
</gene>
<dbReference type="EMBL" id="CP011213">
    <property type="protein sequence ID" value="AKM81899.1"/>
    <property type="molecule type" value="Genomic_DNA"/>
</dbReference>
<dbReference type="GO" id="GO:0005886">
    <property type="term" value="C:plasma membrane"/>
    <property type="evidence" value="ECO:0007669"/>
    <property type="project" value="TreeGrafter"/>
</dbReference>
<evidence type="ECO:0000313" key="6">
    <source>
        <dbReference type="Proteomes" id="UP000035648"/>
    </source>
</evidence>
<dbReference type="InterPro" id="IPR007831">
    <property type="entry name" value="T2SS_GspE_N"/>
</dbReference>
<dbReference type="InterPro" id="IPR001482">
    <property type="entry name" value="T2SS/T4SS_dom"/>
</dbReference>
<dbReference type="Proteomes" id="UP000035648">
    <property type="component" value="Chromosome"/>
</dbReference>
<dbReference type="InterPro" id="IPR003593">
    <property type="entry name" value="AAA+_ATPase"/>
</dbReference>
<protein>
    <submittedName>
        <fullName evidence="5">Type IV-A pilus assembly ATPase PilB, type IV pilus assembly protein PilB</fullName>
    </submittedName>
</protein>
<dbReference type="CDD" id="cd01129">
    <property type="entry name" value="PulE-GspE-like"/>
    <property type="match status" value="1"/>
</dbReference>
<sequence>MEQKNKTILDILLSSNRITDTEASQIPADFTNEKIEEKLRKQKMVSSEDIAKAYAVLYDLPIMRLENYLIKPDALKLIPKDLAQKYKVVVFEKDDSRVKMAFGLPAHLKSNPPQIISDLKHQKGITVDIYITTPEDIQSVLPLYDTQVTPPVVNHVDNQPKTPKQHLKTIDLKNIKISYETITKFPIEISKKYSMVVFENHENSKIKVAVSNPFDSKVQEILDFVRQKNEIEIEEYTASPEEIAEAIKLYYKKPVETPVPEVKKIEPIKPQPIVPLSQPQRAVQTIQAPVKPAITPNKPVSQPYPITPKPEIAKPQFVRRPPVQNENQAVQPNQEDADAYNSMIHANINEAPESDLDHFLGEEIKDAQVLAQIAQTGNVPKILAATVALAVLKKASDIHVEPEEDELRIRFRVDGVLRDVIKMPIELQPALISRIKILSRLKIDEQRIPQDGRFDVKTHGHEIDIRVSTLPTVRGEKAALRLLDKTQNIYSFEQLGIKGHNLKVLEENIIKPYGVILATGPTGSGKSTTLYSILKKISSPSVNVITLEDPVEYEIPGINQCQVKPKIGFSFAEGLRSVLRQDPNIIMVGEIRDSETAGMATHAALTGHLVLSTLHTNDSAGALPRLINMGIEPFLITSSVNVIVAQRLVRKLCQKCKKEVALPEVFRIDIEKELAKFNLQKPYKFYEGQGCSECDHGYSGRMGIYEVLSMSDKIEELAIKKRPASEIAHQAVAEGMITLKQDGLIKAIKGETTVGEVLRVTTSS</sequence>